<keyword evidence="1" id="KW-0812">Transmembrane</keyword>
<name>A0A2M6WCB8_9BACT</name>
<dbReference type="EMBL" id="PFBO01000084">
    <property type="protein sequence ID" value="PIT90404.1"/>
    <property type="molecule type" value="Genomic_DNA"/>
</dbReference>
<feature type="transmembrane region" description="Helical" evidence="1">
    <location>
        <begin position="57"/>
        <end position="78"/>
    </location>
</feature>
<dbReference type="AlphaFoldDB" id="A0A2M6WCB8"/>
<organism evidence="2 3">
    <name type="scientific">Candidatus Komeilibacteria bacterium CG10_big_fil_rev_8_21_14_0_10_41_13</name>
    <dbReference type="NCBI Taxonomy" id="1974476"/>
    <lineage>
        <taxon>Bacteria</taxon>
        <taxon>Candidatus Komeiliibacteriota</taxon>
    </lineage>
</organism>
<comment type="caution">
    <text evidence="2">The sequence shown here is derived from an EMBL/GenBank/DDBJ whole genome shotgun (WGS) entry which is preliminary data.</text>
</comment>
<proteinExistence type="predicted"/>
<evidence type="ECO:0000256" key="1">
    <source>
        <dbReference type="SAM" id="Phobius"/>
    </source>
</evidence>
<feature type="transmembrane region" description="Helical" evidence="1">
    <location>
        <begin position="12"/>
        <end position="37"/>
    </location>
</feature>
<feature type="transmembrane region" description="Helical" evidence="1">
    <location>
        <begin position="90"/>
        <end position="111"/>
    </location>
</feature>
<evidence type="ECO:0000313" key="2">
    <source>
        <dbReference type="EMBL" id="PIT90404.1"/>
    </source>
</evidence>
<evidence type="ECO:0008006" key="4">
    <source>
        <dbReference type="Google" id="ProtNLM"/>
    </source>
</evidence>
<keyword evidence="1" id="KW-1133">Transmembrane helix</keyword>
<reference evidence="3" key="1">
    <citation type="submission" date="2017-09" db="EMBL/GenBank/DDBJ databases">
        <title>Depth-based differentiation of microbial function through sediment-hosted aquifers and enrichment of novel symbionts in the deep terrestrial subsurface.</title>
        <authorList>
            <person name="Probst A.J."/>
            <person name="Ladd B."/>
            <person name="Jarett J.K."/>
            <person name="Geller-Mcgrath D.E."/>
            <person name="Sieber C.M.K."/>
            <person name="Emerson J.B."/>
            <person name="Anantharaman K."/>
            <person name="Thomas B.C."/>
            <person name="Malmstrom R."/>
            <person name="Stieglmeier M."/>
            <person name="Klingl A."/>
            <person name="Woyke T."/>
            <person name="Ryan C.M."/>
            <person name="Banfield J.F."/>
        </authorList>
    </citation>
    <scope>NUCLEOTIDE SEQUENCE [LARGE SCALE GENOMIC DNA]</scope>
</reference>
<keyword evidence="1" id="KW-0472">Membrane</keyword>
<evidence type="ECO:0000313" key="3">
    <source>
        <dbReference type="Proteomes" id="UP000230543"/>
    </source>
</evidence>
<accession>A0A2M6WCB8</accession>
<sequence length="174" mass="19436">MFDWLYGLVEYLINIINLVILPVMIAYEIILISWVILSNYRLESEKLKNRVFLQRGLAALGQALGFFGTILGVKLQIAGMLVRDFSGLELALNTTIVGAGGWLIIEFVLLFRARAKLNQMEISSTGSIPSPENTKLLETLGKLTEVLGQLESKEWPKFEMNFMAKGSIEPAAKE</sequence>
<gene>
    <name evidence="2" type="ORF">COU22_02380</name>
</gene>
<dbReference type="Proteomes" id="UP000230543">
    <property type="component" value="Unassembled WGS sequence"/>
</dbReference>
<protein>
    <recommendedName>
        <fullName evidence="4">MotA/TolQ/ExbB proton channel domain-containing protein</fullName>
    </recommendedName>
</protein>